<gene>
    <name evidence="2" type="ORF">ERS852456_02281</name>
</gene>
<proteinExistence type="predicted"/>
<dbReference type="EMBL" id="CYZO01000034">
    <property type="protein sequence ID" value="CUO33978.1"/>
    <property type="molecule type" value="Genomic_DNA"/>
</dbReference>
<evidence type="ECO:0000313" key="2">
    <source>
        <dbReference type="EMBL" id="CUO33978.1"/>
    </source>
</evidence>
<feature type="domain" description="Wadjet protein JetD C-terminal" evidence="1">
    <location>
        <begin position="266"/>
        <end position="402"/>
    </location>
</feature>
<dbReference type="InterPro" id="IPR024534">
    <property type="entry name" value="JetD_C"/>
</dbReference>
<dbReference type="Proteomes" id="UP000095787">
    <property type="component" value="Unassembled WGS sequence"/>
</dbReference>
<reference evidence="2 3" key="1">
    <citation type="submission" date="2015-09" db="EMBL/GenBank/DDBJ databases">
        <authorList>
            <consortium name="Pathogen Informatics"/>
        </authorList>
    </citation>
    <scope>NUCLEOTIDE SEQUENCE [LARGE SCALE GENOMIC DNA]</scope>
    <source>
        <strain evidence="2 3">2789STDY5834841</strain>
    </source>
</reference>
<accession>A0A174EB42</accession>
<organism evidence="2 3">
    <name type="scientific">[Ruminococcus] torques</name>
    <dbReference type="NCBI Taxonomy" id="33039"/>
    <lineage>
        <taxon>Bacteria</taxon>
        <taxon>Bacillati</taxon>
        <taxon>Bacillota</taxon>
        <taxon>Clostridia</taxon>
        <taxon>Lachnospirales</taxon>
        <taxon>Lachnospiraceae</taxon>
        <taxon>Mediterraneibacter</taxon>
    </lineage>
</organism>
<sequence>MSGNLLAKWIIGKAEKSEAYRAGTLTGMKHPKPDREMIKAAGGLPELIRQADELEKSGYIRTEKSNLGADMKKIYYSIDVIPKLCEKEGIEDPRKQQLRYIKQIEQLRAEVQGSFLEGYYDEIIRRLELGEIVKSPDMEDVDFFRCLNAVVNLKKSLWMRVFSAAVLNDSKRLKKDYEKKVVKVLVRSPLYEEGMTDDEILSVHGILSYAQVMEWKGPLLYKLKGGQEYIEDKAREKEYEIDTSQNQYGTVINSQTLERAFPVSIKGVQRIVTIENKANYEEMKYREDTLYLFCHGFYSPKERIFLKRLMEVAEGEIQYFHWGDMDMGGIRIFRFNKKNIFPKLKPYKMDREAFQEALERGAGIPLEEKKKEKLEKLNAGELEELKKCILEKGVEIEQEILLAENAIAEN</sequence>
<name>A0A174EB42_9FIRM</name>
<evidence type="ECO:0000313" key="3">
    <source>
        <dbReference type="Proteomes" id="UP000095787"/>
    </source>
</evidence>
<dbReference type="AlphaFoldDB" id="A0A174EB42"/>
<dbReference type="RefSeq" id="WP_055159333.1">
    <property type="nucleotide sequence ID" value="NZ_CYZO01000034.1"/>
</dbReference>
<protein>
    <submittedName>
        <fullName evidence="2">Uncharacterized protein conserved in bacteria</fullName>
    </submittedName>
</protein>
<dbReference type="Pfam" id="PF09983">
    <property type="entry name" value="JetD_C"/>
    <property type="match status" value="1"/>
</dbReference>
<evidence type="ECO:0000259" key="1">
    <source>
        <dbReference type="Pfam" id="PF09983"/>
    </source>
</evidence>